<name>A0ABP6FZ84_9ACTN</name>
<comment type="caution">
    <text evidence="1">The sequence shown here is derived from an EMBL/GenBank/DDBJ whole genome shotgun (WGS) entry which is preliminary data.</text>
</comment>
<proteinExistence type="predicted"/>
<reference evidence="2" key="1">
    <citation type="journal article" date="2019" name="Int. J. Syst. Evol. Microbiol.">
        <title>The Global Catalogue of Microorganisms (GCM) 10K type strain sequencing project: providing services to taxonomists for standard genome sequencing and annotation.</title>
        <authorList>
            <consortium name="The Broad Institute Genomics Platform"/>
            <consortium name="The Broad Institute Genome Sequencing Center for Infectious Disease"/>
            <person name="Wu L."/>
            <person name="Ma J."/>
        </authorList>
    </citation>
    <scope>NUCLEOTIDE SEQUENCE [LARGE SCALE GENOMIC DNA]</scope>
    <source>
        <strain evidence="2">JCM 6835</strain>
    </source>
</reference>
<dbReference type="EMBL" id="BAAATE010000126">
    <property type="protein sequence ID" value="GAA2703890.1"/>
    <property type="molecule type" value="Genomic_DNA"/>
</dbReference>
<dbReference type="RefSeq" id="WP_310283907.1">
    <property type="nucleotide sequence ID" value="NZ_BAAATE010000126.1"/>
</dbReference>
<accession>A0ABP6FZ84</accession>
<dbReference type="Proteomes" id="UP001501666">
    <property type="component" value="Unassembled WGS sequence"/>
</dbReference>
<evidence type="ECO:0000313" key="2">
    <source>
        <dbReference type="Proteomes" id="UP001501666"/>
    </source>
</evidence>
<gene>
    <name evidence="1" type="ORF">GCM10010412_101610</name>
</gene>
<sequence>MIQSWNVNGIRLEEDGLDGATIVNFADGGRIVYGDITWNRYTNVHVIKWNADGRRAFTRPQRESWDDLFYYAMAGRKS</sequence>
<keyword evidence="2" id="KW-1185">Reference proteome</keyword>
<evidence type="ECO:0000313" key="1">
    <source>
        <dbReference type="EMBL" id="GAA2703890.1"/>
    </source>
</evidence>
<protein>
    <submittedName>
        <fullName evidence="1">Uncharacterized protein</fullName>
    </submittedName>
</protein>
<organism evidence="1 2">
    <name type="scientific">Nonomuraea recticatena</name>
    <dbReference type="NCBI Taxonomy" id="46178"/>
    <lineage>
        <taxon>Bacteria</taxon>
        <taxon>Bacillati</taxon>
        <taxon>Actinomycetota</taxon>
        <taxon>Actinomycetes</taxon>
        <taxon>Streptosporangiales</taxon>
        <taxon>Streptosporangiaceae</taxon>
        <taxon>Nonomuraea</taxon>
    </lineage>
</organism>